<keyword evidence="3" id="KW-0328">Glycosyltransferase</keyword>
<organism evidence="3 4">
    <name type="scientific">Stieleria maiorica</name>
    <dbReference type="NCBI Taxonomy" id="2795974"/>
    <lineage>
        <taxon>Bacteria</taxon>
        <taxon>Pseudomonadati</taxon>
        <taxon>Planctomycetota</taxon>
        <taxon>Planctomycetia</taxon>
        <taxon>Pirellulales</taxon>
        <taxon>Pirellulaceae</taxon>
        <taxon>Stieleria</taxon>
    </lineage>
</organism>
<dbReference type="Pfam" id="PF13439">
    <property type="entry name" value="Glyco_transf_4"/>
    <property type="match status" value="1"/>
</dbReference>
<keyword evidence="4" id="KW-1185">Reference proteome</keyword>
<evidence type="ECO:0000313" key="4">
    <source>
        <dbReference type="Proteomes" id="UP000321353"/>
    </source>
</evidence>
<dbReference type="KEGG" id="smam:Mal15_27770"/>
<feature type="domain" description="Glycosyl transferase family 1" evidence="1">
    <location>
        <begin position="207"/>
        <end position="362"/>
    </location>
</feature>
<accession>A0A5B9MBZ3</accession>
<evidence type="ECO:0000259" key="2">
    <source>
        <dbReference type="Pfam" id="PF13439"/>
    </source>
</evidence>
<dbReference type="InterPro" id="IPR028098">
    <property type="entry name" value="Glyco_trans_4-like_N"/>
</dbReference>
<proteinExistence type="predicted"/>
<dbReference type="CDD" id="cd03811">
    <property type="entry name" value="GT4_GT28_WabH-like"/>
    <property type="match status" value="1"/>
</dbReference>
<dbReference type="AlphaFoldDB" id="A0A5B9MBZ3"/>
<keyword evidence="3" id="KW-0808">Transferase</keyword>
<dbReference type="EC" id="2.4.1.291" evidence="3"/>
<dbReference type="Gene3D" id="3.40.50.2000">
    <property type="entry name" value="Glycogen Phosphorylase B"/>
    <property type="match status" value="2"/>
</dbReference>
<dbReference type="GO" id="GO:0016757">
    <property type="term" value="F:glycosyltransferase activity"/>
    <property type="evidence" value="ECO:0007669"/>
    <property type="project" value="UniProtKB-KW"/>
</dbReference>
<dbReference type="Proteomes" id="UP000321353">
    <property type="component" value="Chromosome"/>
</dbReference>
<gene>
    <name evidence="3" type="primary">pglJ</name>
    <name evidence="3" type="ORF">Mal15_27770</name>
</gene>
<dbReference type="EMBL" id="CP036264">
    <property type="protein sequence ID" value="QEF98722.1"/>
    <property type="molecule type" value="Genomic_DNA"/>
</dbReference>
<protein>
    <submittedName>
        <fullName evidence="3">N-acetylgalactosamine-N, N'-diacetylbacillosaminyl-diphospho-undecaprenol 4-alpha-N-acetylgalactosaminyltransferase</fullName>
        <ecNumber evidence="3">2.4.1.291</ecNumber>
    </submittedName>
</protein>
<evidence type="ECO:0000313" key="3">
    <source>
        <dbReference type="EMBL" id="QEF98722.1"/>
    </source>
</evidence>
<name>A0A5B9MBZ3_9BACT</name>
<feature type="domain" description="Glycosyltransferase subfamily 4-like N-terminal" evidence="2">
    <location>
        <begin position="18"/>
        <end position="181"/>
    </location>
</feature>
<dbReference type="SUPFAM" id="SSF53756">
    <property type="entry name" value="UDP-Glycosyltransferase/glycogen phosphorylase"/>
    <property type="match status" value="1"/>
</dbReference>
<evidence type="ECO:0000259" key="1">
    <source>
        <dbReference type="Pfam" id="PF00534"/>
    </source>
</evidence>
<sequence length="387" mass="41792">MSSPKKRLLLLSVTLGRGGAEKHLVRVANALVDRYEIHVAVVRAGGSYEQSLAGGVHLHHIGSVFVRLSTVAGCHVATSPLAKLIDQIAPACVISFLPPVTYTCYRARMRCSHRFKHVVAIQNNLDESLDSRSRMMQGKFRQGVCDAILDADGVIAISNGVAENLHQRFPSLNATTQTIYNAAIDPLEQAIVSDDAAANGAAEQGSSDTFKIIACGRLTEQKGFCDLLDAFRIVRDREKASLQILGTGPLHDTLVAQANRLGIAEDVEFLGFQTQPLNHFAAADLFVLSSWWEGFGNVLVEAMGVGTPVVSTDCPYGPSEIITHGCSGLLVPPRSPKQLADQIIEVIRAPQLRRELSLNGIKRAQSFHTSVIADQYAEFIDATTAQG</sequence>
<dbReference type="RefSeq" id="WP_147868222.1">
    <property type="nucleotide sequence ID" value="NZ_CP036264.1"/>
</dbReference>
<dbReference type="InterPro" id="IPR001296">
    <property type="entry name" value="Glyco_trans_1"/>
</dbReference>
<dbReference type="Pfam" id="PF00534">
    <property type="entry name" value="Glycos_transf_1"/>
    <property type="match status" value="1"/>
</dbReference>
<dbReference type="PANTHER" id="PTHR12526">
    <property type="entry name" value="GLYCOSYLTRANSFERASE"/>
    <property type="match status" value="1"/>
</dbReference>
<reference evidence="3 4" key="1">
    <citation type="submission" date="2019-02" db="EMBL/GenBank/DDBJ databases">
        <title>Planctomycetal bacteria perform biofilm scaping via a novel small molecule.</title>
        <authorList>
            <person name="Jeske O."/>
            <person name="Boedeker C."/>
            <person name="Wiegand S."/>
            <person name="Breitling P."/>
            <person name="Kallscheuer N."/>
            <person name="Jogler M."/>
            <person name="Rohde M."/>
            <person name="Petersen J."/>
            <person name="Medema M.H."/>
            <person name="Surup F."/>
            <person name="Jogler C."/>
        </authorList>
    </citation>
    <scope>NUCLEOTIDE SEQUENCE [LARGE SCALE GENOMIC DNA]</scope>
    <source>
        <strain evidence="3 4">Mal15</strain>
    </source>
</reference>